<sequence length="81" mass="9068">MRASAIKGVIDINKDLFTKALRANDEMQQVYKEGLHEQTTKFLNGDFIALDLKNLKVDKVVEICKLLYDISQKAVVIGAAD</sequence>
<dbReference type="Proteomes" id="UP000663802">
    <property type="component" value="Unassembled WGS sequence"/>
</dbReference>
<evidence type="ECO:0000313" key="2">
    <source>
        <dbReference type="Proteomes" id="UP000663802"/>
    </source>
</evidence>
<protein>
    <submittedName>
        <fullName evidence="1">Uncharacterized protein</fullName>
    </submittedName>
</protein>
<comment type="caution">
    <text evidence="1">The sequence shown here is derived from an EMBL/GenBank/DDBJ whole genome shotgun (WGS) entry which is preliminary data.</text>
</comment>
<organism evidence="1 2">
    <name type="scientific">Clostridium zeae</name>
    <dbReference type="NCBI Taxonomy" id="2759022"/>
    <lineage>
        <taxon>Bacteria</taxon>
        <taxon>Bacillati</taxon>
        <taxon>Bacillota</taxon>
        <taxon>Clostridia</taxon>
        <taxon>Eubacteriales</taxon>
        <taxon>Clostridiaceae</taxon>
        <taxon>Clostridium</taxon>
    </lineage>
</organism>
<proteinExistence type="predicted"/>
<gene>
    <name evidence="1" type="ORF">CSC2_37420</name>
</gene>
<evidence type="ECO:0000313" key="1">
    <source>
        <dbReference type="EMBL" id="GFZ33216.1"/>
    </source>
</evidence>
<dbReference type="EMBL" id="BMBA01000004">
    <property type="protein sequence ID" value="GFZ33216.1"/>
    <property type="molecule type" value="Genomic_DNA"/>
</dbReference>
<keyword evidence="2" id="KW-1185">Reference proteome</keyword>
<accession>A0ABQ1EEW8</accession>
<reference evidence="1 2" key="1">
    <citation type="journal article" date="2021" name="Int. J. Syst. Evol. Microbiol.">
        <title>Clostridium zeae sp. nov., isolated from corn silage.</title>
        <authorList>
            <person name="Kobayashi H."/>
            <person name="Tanizawa Y."/>
            <person name="Yagura M."/>
            <person name="Sakamoto M."/>
            <person name="Ohkuma M."/>
            <person name="Tohno M."/>
        </authorList>
    </citation>
    <scope>NUCLEOTIDE SEQUENCE [LARGE SCALE GENOMIC DNA]</scope>
    <source>
        <strain evidence="1 2">CSC2</strain>
    </source>
</reference>
<name>A0ABQ1EEW8_9CLOT</name>